<evidence type="ECO:0000256" key="1">
    <source>
        <dbReference type="SAM" id="MobiDB-lite"/>
    </source>
</evidence>
<feature type="region of interest" description="Disordered" evidence="1">
    <location>
        <begin position="1"/>
        <end position="71"/>
    </location>
</feature>
<name>A0ABR1YAY0_9PEZI</name>
<evidence type="ECO:0000256" key="2">
    <source>
        <dbReference type="SAM" id="Phobius"/>
    </source>
</evidence>
<accession>A0ABR1YAY0</accession>
<keyword evidence="2" id="KW-0812">Transmembrane</keyword>
<feature type="region of interest" description="Disordered" evidence="1">
    <location>
        <begin position="375"/>
        <end position="533"/>
    </location>
</feature>
<organism evidence="3 4">
    <name type="scientific">Phyllosticta capitalensis</name>
    <dbReference type="NCBI Taxonomy" id="121624"/>
    <lineage>
        <taxon>Eukaryota</taxon>
        <taxon>Fungi</taxon>
        <taxon>Dikarya</taxon>
        <taxon>Ascomycota</taxon>
        <taxon>Pezizomycotina</taxon>
        <taxon>Dothideomycetes</taxon>
        <taxon>Dothideomycetes incertae sedis</taxon>
        <taxon>Botryosphaeriales</taxon>
        <taxon>Phyllostictaceae</taxon>
        <taxon>Phyllosticta</taxon>
    </lineage>
</organism>
<protein>
    <submittedName>
        <fullName evidence="3">Uncharacterized protein</fullName>
    </submittedName>
</protein>
<feature type="compositionally biased region" description="Basic and acidic residues" evidence="1">
    <location>
        <begin position="424"/>
        <end position="437"/>
    </location>
</feature>
<keyword evidence="2" id="KW-1133">Transmembrane helix</keyword>
<feature type="compositionally biased region" description="Low complexity" evidence="1">
    <location>
        <begin position="454"/>
        <end position="473"/>
    </location>
</feature>
<feature type="compositionally biased region" description="Basic and acidic residues" evidence="1">
    <location>
        <begin position="378"/>
        <end position="400"/>
    </location>
</feature>
<evidence type="ECO:0000313" key="3">
    <source>
        <dbReference type="EMBL" id="KAK8223763.1"/>
    </source>
</evidence>
<feature type="compositionally biased region" description="Basic and acidic residues" evidence="1">
    <location>
        <begin position="112"/>
        <end position="134"/>
    </location>
</feature>
<feature type="compositionally biased region" description="Low complexity" evidence="1">
    <location>
        <begin position="491"/>
        <end position="517"/>
    </location>
</feature>
<feature type="transmembrane region" description="Helical" evidence="2">
    <location>
        <begin position="597"/>
        <end position="619"/>
    </location>
</feature>
<feature type="compositionally biased region" description="Polar residues" evidence="1">
    <location>
        <begin position="1"/>
        <end position="16"/>
    </location>
</feature>
<proteinExistence type="predicted"/>
<sequence length="644" mass="69379">MRAPHSSTPAAFQSESPHQECAGHGKASQSKPRNWKNRLLLQPPELGDDSDLSSSSGSIVPYVHPTEGKTHLSIKDTEDYLTVQNPNPHTGRMSPAFSSVVTERPEPIALRGAKDANHGPQKFEVHSLDNEQRPRDRWPDFWRPLRKVSTLKRKPPAPYVEDEVEEPPDGLSDISPLQTQPCPTHFAAFDPDHLRIPGALRVSPPPPKTTTSEGTDAIATWVTTVSRRIYELPASSAAPEMELPSVPQHEPSSRHVRFSDDCAVSYPCYNPPSPPMHHQLPSPPPGSVFASPIPKFAKIEITRKPLSRECGEDAPPVPPKHEYIPKTWNQSTQTRASIVSSRSHTIEPVYKSDAVLAQKTPTRLNGTGVPRLVVTTSKKVDQEKEKEKRVSIEKDKEKEKTKHKKREKGYRREKELLPASASPNDKKTSSEKAKTDEAADQPPKPKSRSKSTVTAAREPASTSASASADRSATLKAALDRITAAKAKRHSSAPLQAATAPAAATATTEPARARSSAAKIVPPSSRPTSTTAKSLATADATAAASALSTSKTAVAAAKEAEAKAKAEPDVSQTTTASSPSPVLSLTITRENALLVGKLFLGLWGLLAAFYLLGALGRALWVILAPIRLIFSGVGRLGGCVRGAGW</sequence>
<keyword evidence="2" id="KW-0472">Membrane</keyword>
<reference evidence="3 4" key="1">
    <citation type="submission" date="2024-04" db="EMBL/GenBank/DDBJ databases">
        <title>Phyllosticta paracitricarpa is synonymous to the EU quarantine fungus P. citricarpa based on phylogenomic analyses.</title>
        <authorList>
            <consortium name="Lawrence Berkeley National Laboratory"/>
            <person name="Van Ingen-Buijs V.A."/>
            <person name="Van Westerhoven A.C."/>
            <person name="Haridas S."/>
            <person name="Skiadas P."/>
            <person name="Martin F."/>
            <person name="Groenewald J.Z."/>
            <person name="Crous P.W."/>
            <person name="Seidl M.F."/>
        </authorList>
    </citation>
    <scope>NUCLEOTIDE SEQUENCE [LARGE SCALE GENOMIC DNA]</scope>
    <source>
        <strain evidence="3 4">CBS 123374</strain>
    </source>
</reference>
<keyword evidence="4" id="KW-1185">Reference proteome</keyword>
<feature type="region of interest" description="Disordered" evidence="1">
    <location>
        <begin position="111"/>
        <end position="134"/>
    </location>
</feature>
<feature type="compositionally biased region" description="Polar residues" evidence="1">
    <location>
        <begin position="569"/>
        <end position="579"/>
    </location>
</feature>
<feature type="region of interest" description="Disordered" evidence="1">
    <location>
        <begin position="560"/>
        <end position="579"/>
    </location>
</feature>
<dbReference type="EMBL" id="JBBWRZ010000013">
    <property type="protein sequence ID" value="KAK8223763.1"/>
    <property type="molecule type" value="Genomic_DNA"/>
</dbReference>
<gene>
    <name evidence="3" type="ORF">HDK90DRAFT_470478</name>
</gene>
<comment type="caution">
    <text evidence="3">The sequence shown here is derived from an EMBL/GenBank/DDBJ whole genome shotgun (WGS) entry which is preliminary data.</text>
</comment>
<evidence type="ECO:0000313" key="4">
    <source>
        <dbReference type="Proteomes" id="UP001492380"/>
    </source>
</evidence>
<dbReference type="Proteomes" id="UP001492380">
    <property type="component" value="Unassembled WGS sequence"/>
</dbReference>